<evidence type="ECO:0000256" key="1">
    <source>
        <dbReference type="ARBA" id="ARBA00022491"/>
    </source>
</evidence>
<keyword evidence="1" id="KW-0678">Repressor</keyword>
<comment type="caution">
    <text evidence="4">The sequence shown here is derived from an EMBL/GenBank/DDBJ whole genome shotgun (WGS) entry which is preliminary data.</text>
</comment>
<dbReference type="SMART" id="SM01134">
    <property type="entry name" value="DeoRC"/>
    <property type="match status" value="1"/>
</dbReference>
<feature type="region of interest" description="Disordered" evidence="2">
    <location>
        <begin position="1"/>
        <end position="27"/>
    </location>
</feature>
<dbReference type="EMBL" id="ACLJ02000003">
    <property type="protein sequence ID" value="EFK53782.1"/>
    <property type="molecule type" value="Genomic_DNA"/>
</dbReference>
<keyword evidence="5" id="KW-1185">Reference proteome</keyword>
<protein>
    <submittedName>
        <fullName evidence="4">Transcriptional regulator, DeoR family</fullName>
    </submittedName>
</protein>
<dbReference type="SUPFAM" id="SSF100950">
    <property type="entry name" value="NagB/RpiA/CoA transferase-like"/>
    <property type="match status" value="1"/>
</dbReference>
<organism evidence="4 5">
    <name type="scientific">Corynebacterium genitalium ATCC 33030</name>
    <dbReference type="NCBI Taxonomy" id="585529"/>
    <lineage>
        <taxon>Bacteria</taxon>
        <taxon>Bacillati</taxon>
        <taxon>Actinomycetota</taxon>
        <taxon>Actinomycetes</taxon>
        <taxon>Mycobacteriales</taxon>
        <taxon>Corynebacteriaceae</taxon>
        <taxon>Corynebacterium</taxon>
    </lineage>
</organism>
<dbReference type="PANTHER" id="PTHR30363:SF4">
    <property type="entry name" value="GLYCEROL-3-PHOSPHATE REGULON REPRESSOR"/>
    <property type="match status" value="1"/>
</dbReference>
<dbReference type="HOGENOM" id="CLU_060699_1_4_11"/>
<evidence type="ECO:0000313" key="5">
    <source>
        <dbReference type="Proteomes" id="UP000004208"/>
    </source>
</evidence>
<evidence type="ECO:0000259" key="3">
    <source>
        <dbReference type="Pfam" id="PF00455"/>
    </source>
</evidence>
<evidence type="ECO:0000256" key="2">
    <source>
        <dbReference type="SAM" id="MobiDB-lite"/>
    </source>
</evidence>
<feature type="domain" description="DeoR-like transcriptional repressor C-terminal sensor" evidence="3">
    <location>
        <begin position="31"/>
        <end position="192"/>
    </location>
</feature>
<dbReference type="Proteomes" id="UP000004208">
    <property type="component" value="Unassembled WGS sequence"/>
</dbReference>
<dbReference type="PANTHER" id="PTHR30363">
    <property type="entry name" value="HTH-TYPE TRANSCRIPTIONAL REGULATOR SRLR-RELATED"/>
    <property type="match status" value="1"/>
</dbReference>
<dbReference type="InterPro" id="IPR014036">
    <property type="entry name" value="DeoR-like_C"/>
</dbReference>
<sequence length="217" mass="22303">MNAEERCQLTASHGHVESADPRSQSASRASSSIARAALAHLPDDGVVFVDSGAMAVHVAQSFAEAVTSSGTGNAAALSFVTHSIPVALELSSTAGTHVQLLGGSVNYAAQSTAGDTTLRTLALMRAKVAVIDADALTVNHGLSTDDAQQAAVKSAMVINAEKVVVLCNSARFGQEAVVSYAPLDSIDVLITDADASDEVVQKLSEHGIDVVRTDPDH</sequence>
<dbReference type="OrthoDB" id="7688673at2"/>
<dbReference type="AlphaFoldDB" id="D7WFF5"/>
<dbReference type="eggNOG" id="COG1349">
    <property type="taxonomic scope" value="Bacteria"/>
</dbReference>
<name>D7WFF5_9CORY</name>
<dbReference type="Pfam" id="PF00455">
    <property type="entry name" value="DeoRC"/>
    <property type="match status" value="1"/>
</dbReference>
<dbReference type="RefSeq" id="WP_005289826.1">
    <property type="nucleotide sequence ID" value="NZ_CM000961.1"/>
</dbReference>
<accession>D7WFF5</accession>
<gene>
    <name evidence="4" type="ORF">HMPREF0291_11439</name>
</gene>
<evidence type="ECO:0000313" key="4">
    <source>
        <dbReference type="EMBL" id="EFK53782.1"/>
    </source>
</evidence>
<dbReference type="Gene3D" id="3.40.50.1360">
    <property type="match status" value="1"/>
</dbReference>
<proteinExistence type="predicted"/>
<dbReference type="STRING" id="585529.HMPREF0291_11439"/>
<reference evidence="4" key="1">
    <citation type="submission" date="2010-06" db="EMBL/GenBank/DDBJ databases">
        <authorList>
            <person name="Muzny D."/>
            <person name="Qin X."/>
            <person name="Buhay C."/>
            <person name="Dugan-Rocha S."/>
            <person name="Ding Y."/>
            <person name="Chen G."/>
            <person name="Hawes A."/>
            <person name="Holder M."/>
            <person name="Jhangiani S."/>
            <person name="Johnson A."/>
            <person name="Khan Z."/>
            <person name="Li Z."/>
            <person name="Liu W."/>
            <person name="Liu X."/>
            <person name="Perez L."/>
            <person name="Shen H."/>
            <person name="Wang Q."/>
            <person name="Watt J."/>
            <person name="Xi L."/>
            <person name="Xin Y."/>
            <person name="Zhou J."/>
            <person name="Deng J."/>
            <person name="Jiang H."/>
            <person name="Liu Y."/>
            <person name="Qu J."/>
            <person name="Song X.-Z."/>
            <person name="Zhang L."/>
            <person name="Villasana D."/>
            <person name="Johnson A."/>
            <person name="Liu J."/>
            <person name="Liyanage D."/>
            <person name="Lorensuhewa L."/>
            <person name="Robinson T."/>
            <person name="Song A."/>
            <person name="Song B.-B."/>
            <person name="Dinh H."/>
            <person name="Thornton R."/>
            <person name="Coyle M."/>
            <person name="Francisco L."/>
            <person name="Jackson L."/>
            <person name="Javaid M."/>
            <person name="Korchina V."/>
            <person name="Kovar C."/>
            <person name="Mata R."/>
            <person name="Mathew T."/>
            <person name="Ngo R."/>
            <person name="Nguyen L."/>
            <person name="Nguyen N."/>
            <person name="Okwuonu G."/>
            <person name="Ongeri F."/>
            <person name="Pham C."/>
            <person name="Simmons D."/>
            <person name="Wilczek-Boney K."/>
            <person name="Hale W."/>
            <person name="Jakkamsetti A."/>
            <person name="Pham P."/>
            <person name="Ruth R."/>
            <person name="San Lucas F."/>
            <person name="Warren J."/>
            <person name="Zhang J."/>
            <person name="Zhao Z."/>
            <person name="Zhou C."/>
            <person name="Zhu D."/>
            <person name="Lee S."/>
            <person name="Bess C."/>
            <person name="Blankenburg K."/>
            <person name="Forbes L."/>
            <person name="Fu Q."/>
            <person name="Gubbala S."/>
            <person name="Hirani K."/>
            <person name="Jayaseelan J.C."/>
            <person name="Lara F."/>
            <person name="Munidasa M."/>
            <person name="Palculict T."/>
            <person name="Patil S."/>
            <person name="Pu L.-L."/>
            <person name="Saada N."/>
            <person name="Tang L."/>
            <person name="Weissenberger G."/>
            <person name="Zhu Y."/>
            <person name="Hemphill L."/>
            <person name="Shang Y."/>
            <person name="Youmans B."/>
            <person name="Ayvaz T."/>
            <person name="Ross M."/>
            <person name="Santibanez J."/>
            <person name="Aqrawi P."/>
            <person name="Gross S."/>
            <person name="Joshi V."/>
            <person name="Fowler G."/>
            <person name="Nazareth L."/>
            <person name="Reid J."/>
            <person name="Worley K."/>
            <person name="Petrosino J."/>
            <person name="Highlander S."/>
            <person name="Gibbs R."/>
        </authorList>
    </citation>
    <scope>NUCLEOTIDE SEQUENCE [LARGE SCALE GENOMIC DNA]</scope>
    <source>
        <strain evidence="4">ATCC 33030</strain>
    </source>
</reference>
<dbReference type="InterPro" id="IPR050313">
    <property type="entry name" value="Carb_Metab_HTH_regulators"/>
</dbReference>
<dbReference type="InterPro" id="IPR037171">
    <property type="entry name" value="NagB/RpiA_transferase-like"/>
</dbReference>